<organism evidence="1 2">
    <name type="scientific">Babesia divergens</name>
    <dbReference type="NCBI Taxonomy" id="32595"/>
    <lineage>
        <taxon>Eukaryota</taxon>
        <taxon>Sar</taxon>
        <taxon>Alveolata</taxon>
        <taxon>Apicomplexa</taxon>
        <taxon>Aconoidasida</taxon>
        <taxon>Piroplasmida</taxon>
        <taxon>Babesiidae</taxon>
        <taxon>Babesia</taxon>
    </lineage>
</organism>
<reference evidence="1" key="1">
    <citation type="journal article" date="2014" name="Nucleic Acids Res.">
        <title>The evolutionary dynamics of variant antigen genes in Babesia reveal a history of genomic innovation underlying host-parasite interaction.</title>
        <authorList>
            <person name="Jackson A.P."/>
            <person name="Otto T.D."/>
            <person name="Darby A."/>
            <person name="Ramaprasad A."/>
            <person name="Xia D."/>
            <person name="Echaide I.E."/>
            <person name="Farber M."/>
            <person name="Gahlot S."/>
            <person name="Gamble J."/>
            <person name="Gupta D."/>
            <person name="Gupta Y."/>
            <person name="Jackson L."/>
            <person name="Malandrin L."/>
            <person name="Malas T.B."/>
            <person name="Moussa E."/>
            <person name="Nair M."/>
            <person name="Reid A.J."/>
            <person name="Sanders M."/>
            <person name="Sharma J."/>
            <person name="Tracey A."/>
            <person name="Quail M.A."/>
            <person name="Weir W."/>
            <person name="Wastling J.M."/>
            <person name="Hall N."/>
            <person name="Willadsen P."/>
            <person name="Lingelbach K."/>
            <person name="Shiels B."/>
            <person name="Tait A."/>
            <person name="Berriman M."/>
            <person name="Allred D.R."/>
            <person name="Pain A."/>
        </authorList>
    </citation>
    <scope>NUCLEOTIDE SEQUENCE</scope>
    <source>
        <strain evidence="1">1802A</strain>
    </source>
</reference>
<evidence type="ECO:0000313" key="2">
    <source>
        <dbReference type="Proteomes" id="UP001195914"/>
    </source>
</evidence>
<reference evidence="1" key="2">
    <citation type="submission" date="2021-05" db="EMBL/GenBank/DDBJ databases">
        <authorList>
            <person name="Pain A."/>
        </authorList>
    </citation>
    <scope>NUCLEOTIDE SEQUENCE</scope>
    <source>
        <strain evidence="1">1802A</strain>
    </source>
</reference>
<protein>
    <submittedName>
        <fullName evidence="1">Variant erythrocyte surface antigen-1, alpha subunit</fullName>
    </submittedName>
</protein>
<proteinExistence type="predicted"/>
<gene>
    <name evidence="1" type="ORF">X943_000256</name>
</gene>
<name>A0AAD9GJT7_BABDI</name>
<keyword evidence="2" id="KW-1185">Reference proteome</keyword>
<comment type="caution">
    <text evidence="1">The sequence shown here is derived from an EMBL/GenBank/DDBJ whole genome shotgun (WGS) entry which is preliminary data.</text>
</comment>
<dbReference type="AlphaFoldDB" id="A0AAD9GJT7"/>
<accession>A0AAD9GJT7</accession>
<dbReference type="EMBL" id="JAHBMH010000007">
    <property type="protein sequence ID" value="KAK1939466.1"/>
    <property type="molecule type" value="Genomic_DNA"/>
</dbReference>
<dbReference type="Proteomes" id="UP001195914">
    <property type="component" value="Unassembled WGS sequence"/>
</dbReference>
<evidence type="ECO:0000313" key="1">
    <source>
        <dbReference type="EMBL" id="KAK1939466.1"/>
    </source>
</evidence>
<sequence>MAQPSATSDLLRCPRNLKECIDWVICIETQKTDELAKALKSLVGTVELKTQLDPLASGLKKFLDEIKNKGSQYDSSYDHSKVKWPVCGSSSQCSGCQNSSPSCPCKSSGPCPAGECCENCDVKKAANIFLGFLPCLYYALEYLNEKCKGDWENFEISDNSLHRFLRGMGYAETDLNPSAGASKISSSLSSLINGSKGILDKIYNVVKEKYFTSFSSRSLSSGSLSPSTVRDMLLWLYGLRFQKSFPSLVSRCKDLCSPFGNSFHPDAFCYYIHTCCFLLPISVISAIQRPEGSKSFLPSHSDWKDFCYPSDTLELFETFCEYARKVYIALTFLTTQCKRVPAEGGWQECFFGSKCKVEPLSSGSAPVSSSTSSSGPSPSGCSSCSGHETYLCSTKSDNPIHDHCLKGSCRGFGSSGSSTCDPNSVHNQVQGKGKKCSNPCPHPLQRFLCHGSPSFQSQSETYPFGLSDITPMGFSQQNLSSTAKKGFNLYPILKVFCESGFYPLTRLLKFLTRVSRTPPETLGEFFVFSSSLRIPVCSRKILKIMPPRSLDAPMAEILRQPFRLPWRLLRVLPIPVPIPDPTPTSRAFMTVPAQRV</sequence>